<gene>
    <name evidence="11" type="primary">trxA</name>
    <name evidence="11" type="ORF">E6H01_12055</name>
</gene>
<keyword evidence="4 9" id="KW-1015">Disulfide bond</keyword>
<dbReference type="PRINTS" id="PR00421">
    <property type="entry name" value="THIOREDOXIN"/>
</dbReference>
<dbReference type="InterPro" id="IPR005746">
    <property type="entry name" value="Thioredoxin"/>
</dbReference>
<dbReference type="Proteomes" id="UP000319353">
    <property type="component" value="Unassembled WGS sequence"/>
</dbReference>
<organism evidence="11 12">
    <name type="scientific">Candidatus Segetimicrobium genomatis</name>
    <dbReference type="NCBI Taxonomy" id="2569760"/>
    <lineage>
        <taxon>Bacteria</taxon>
        <taxon>Bacillati</taxon>
        <taxon>Candidatus Sysuimicrobiota</taxon>
        <taxon>Candidatus Sysuimicrobiia</taxon>
        <taxon>Candidatus Sysuimicrobiales</taxon>
        <taxon>Candidatus Segetimicrobiaceae</taxon>
        <taxon>Candidatus Segetimicrobium</taxon>
    </lineage>
</organism>
<comment type="similarity">
    <text evidence="1 7">Belongs to the thioredoxin family.</text>
</comment>
<dbReference type="Pfam" id="PF00085">
    <property type="entry name" value="Thioredoxin"/>
    <property type="match status" value="1"/>
</dbReference>
<reference evidence="11 12" key="1">
    <citation type="journal article" date="2019" name="Nat. Microbiol.">
        <title>Mediterranean grassland soil C-N compound turnover is dependent on rainfall and depth, and is mediated by genomically divergent microorganisms.</title>
        <authorList>
            <person name="Diamond S."/>
            <person name="Andeer P.F."/>
            <person name="Li Z."/>
            <person name="Crits-Christoph A."/>
            <person name="Burstein D."/>
            <person name="Anantharaman K."/>
            <person name="Lane K.R."/>
            <person name="Thomas B.C."/>
            <person name="Pan C."/>
            <person name="Northen T.R."/>
            <person name="Banfield J.F."/>
        </authorList>
    </citation>
    <scope>NUCLEOTIDE SEQUENCE [LARGE SCALE GENOMIC DNA]</scope>
    <source>
        <strain evidence="11">NP_4</strain>
    </source>
</reference>
<sequence>MGKALHVSEKEFDTQVLKAEQPVLVDFWAEWCGPCRMIAPIIEDLAAEYDGKVKVVKVDVDENPGVANRFGVMSIPTLGIFKGGEMVDRLVGYMPKPELKKRVEKILATAKVS</sequence>
<evidence type="ECO:0000256" key="5">
    <source>
        <dbReference type="ARBA" id="ARBA00023284"/>
    </source>
</evidence>
<dbReference type="PIRSF" id="PIRSF000077">
    <property type="entry name" value="Thioredoxin"/>
    <property type="match status" value="1"/>
</dbReference>
<evidence type="ECO:0000256" key="7">
    <source>
        <dbReference type="PIRNR" id="PIRNR000077"/>
    </source>
</evidence>
<evidence type="ECO:0000256" key="9">
    <source>
        <dbReference type="PIRSR" id="PIRSR000077-4"/>
    </source>
</evidence>
<feature type="active site" description="Nucleophile" evidence="8">
    <location>
        <position position="32"/>
    </location>
</feature>
<evidence type="ECO:0000256" key="1">
    <source>
        <dbReference type="ARBA" id="ARBA00008987"/>
    </source>
</evidence>
<dbReference type="GO" id="GO:0015035">
    <property type="term" value="F:protein-disulfide reductase activity"/>
    <property type="evidence" value="ECO:0007669"/>
    <property type="project" value="UniProtKB-UniRule"/>
</dbReference>
<dbReference type="InterPro" id="IPR017937">
    <property type="entry name" value="Thioredoxin_CS"/>
</dbReference>
<evidence type="ECO:0000256" key="3">
    <source>
        <dbReference type="ARBA" id="ARBA00022982"/>
    </source>
</evidence>
<dbReference type="SUPFAM" id="SSF52833">
    <property type="entry name" value="Thioredoxin-like"/>
    <property type="match status" value="1"/>
</dbReference>
<name>A0A537KSR9_9BACT</name>
<evidence type="ECO:0000313" key="11">
    <source>
        <dbReference type="EMBL" id="TMI98762.1"/>
    </source>
</evidence>
<feature type="domain" description="Thioredoxin" evidence="10">
    <location>
        <begin position="1"/>
        <end position="108"/>
    </location>
</feature>
<feature type="disulfide bond" description="Redox-active" evidence="9">
    <location>
        <begin position="32"/>
        <end position="35"/>
    </location>
</feature>
<dbReference type="InterPro" id="IPR013766">
    <property type="entry name" value="Thioredoxin_domain"/>
</dbReference>
<evidence type="ECO:0000259" key="10">
    <source>
        <dbReference type="PROSITE" id="PS51352"/>
    </source>
</evidence>
<dbReference type="CDD" id="cd02947">
    <property type="entry name" value="TRX_family"/>
    <property type="match status" value="1"/>
</dbReference>
<evidence type="ECO:0000313" key="12">
    <source>
        <dbReference type="Proteomes" id="UP000319353"/>
    </source>
</evidence>
<feature type="active site" description="Nucleophile" evidence="8">
    <location>
        <position position="35"/>
    </location>
</feature>
<feature type="site" description="Deprotonates C-terminal active site Cys" evidence="8">
    <location>
        <position position="26"/>
    </location>
</feature>
<evidence type="ECO:0000256" key="6">
    <source>
        <dbReference type="NCBIfam" id="TIGR01068"/>
    </source>
</evidence>
<evidence type="ECO:0000256" key="2">
    <source>
        <dbReference type="ARBA" id="ARBA00022448"/>
    </source>
</evidence>
<dbReference type="PROSITE" id="PS51352">
    <property type="entry name" value="THIOREDOXIN_2"/>
    <property type="match status" value="1"/>
</dbReference>
<dbReference type="GO" id="GO:0005829">
    <property type="term" value="C:cytosol"/>
    <property type="evidence" value="ECO:0007669"/>
    <property type="project" value="TreeGrafter"/>
</dbReference>
<evidence type="ECO:0000256" key="8">
    <source>
        <dbReference type="PIRSR" id="PIRSR000077-1"/>
    </source>
</evidence>
<comment type="caution">
    <text evidence="11">The sequence shown here is derived from an EMBL/GenBank/DDBJ whole genome shotgun (WGS) entry which is preliminary data.</text>
</comment>
<protein>
    <recommendedName>
        <fullName evidence="6 7">Thioredoxin</fullName>
    </recommendedName>
</protein>
<dbReference type="PANTHER" id="PTHR45663">
    <property type="entry name" value="GEO12009P1"/>
    <property type="match status" value="1"/>
</dbReference>
<dbReference type="GO" id="GO:0045454">
    <property type="term" value="P:cell redox homeostasis"/>
    <property type="evidence" value="ECO:0007669"/>
    <property type="project" value="TreeGrafter"/>
</dbReference>
<keyword evidence="3" id="KW-0249">Electron transport</keyword>
<dbReference type="InterPro" id="IPR036249">
    <property type="entry name" value="Thioredoxin-like_sf"/>
</dbReference>
<keyword evidence="2" id="KW-0813">Transport</keyword>
<dbReference type="FunFam" id="3.40.30.10:FF:000001">
    <property type="entry name" value="Thioredoxin"/>
    <property type="match status" value="1"/>
</dbReference>
<dbReference type="PANTHER" id="PTHR45663:SF11">
    <property type="entry name" value="GEO12009P1"/>
    <property type="match status" value="1"/>
</dbReference>
<dbReference type="AlphaFoldDB" id="A0A537KSR9"/>
<dbReference type="Gene3D" id="3.40.30.10">
    <property type="entry name" value="Glutaredoxin"/>
    <property type="match status" value="1"/>
</dbReference>
<dbReference type="EMBL" id="VBAL01000156">
    <property type="protein sequence ID" value="TMI98762.1"/>
    <property type="molecule type" value="Genomic_DNA"/>
</dbReference>
<dbReference type="NCBIfam" id="TIGR01068">
    <property type="entry name" value="thioredoxin"/>
    <property type="match status" value="1"/>
</dbReference>
<proteinExistence type="inferred from homology"/>
<accession>A0A537KSR9</accession>
<feature type="site" description="Contributes to redox potential value" evidence="8">
    <location>
        <position position="34"/>
    </location>
</feature>
<evidence type="ECO:0000256" key="4">
    <source>
        <dbReference type="ARBA" id="ARBA00023157"/>
    </source>
</evidence>
<feature type="site" description="Contributes to redox potential value" evidence="8">
    <location>
        <position position="33"/>
    </location>
</feature>
<dbReference type="PROSITE" id="PS00194">
    <property type="entry name" value="THIOREDOXIN_1"/>
    <property type="match status" value="1"/>
</dbReference>
<keyword evidence="5 9" id="KW-0676">Redox-active center</keyword>